<name>A0ABT7PLT4_9BACT</name>
<dbReference type="InterPro" id="IPR023753">
    <property type="entry name" value="FAD/NAD-binding_dom"/>
</dbReference>
<dbReference type="PRINTS" id="PR00368">
    <property type="entry name" value="FADPNR"/>
</dbReference>
<dbReference type="SUPFAM" id="SSF51905">
    <property type="entry name" value="FAD/NAD(P)-binding domain"/>
    <property type="match status" value="1"/>
</dbReference>
<dbReference type="Proteomes" id="UP001239462">
    <property type="component" value="Unassembled WGS sequence"/>
</dbReference>
<organism evidence="7 8">
    <name type="scientific">Roseiconus lacunae</name>
    <dbReference type="NCBI Taxonomy" id="2605694"/>
    <lineage>
        <taxon>Bacteria</taxon>
        <taxon>Pseudomonadati</taxon>
        <taxon>Planctomycetota</taxon>
        <taxon>Planctomycetia</taxon>
        <taxon>Pirellulales</taxon>
        <taxon>Pirellulaceae</taxon>
        <taxon>Roseiconus</taxon>
    </lineage>
</organism>
<evidence type="ECO:0000256" key="3">
    <source>
        <dbReference type="ARBA" id="ARBA00022630"/>
    </source>
</evidence>
<comment type="caution">
    <text evidence="7">The sequence shown here is derived from an EMBL/GenBank/DDBJ whole genome shotgun (WGS) entry which is preliminary data.</text>
</comment>
<keyword evidence="3" id="KW-0285">Flavoprotein</keyword>
<feature type="domain" description="Pyridine nucleotide-disulphide oxidoreductase dimerisation" evidence="5">
    <location>
        <begin position="365"/>
        <end position="472"/>
    </location>
</feature>
<dbReference type="GO" id="GO:0016491">
    <property type="term" value="F:oxidoreductase activity"/>
    <property type="evidence" value="ECO:0007669"/>
    <property type="project" value="UniProtKB-KW"/>
</dbReference>
<evidence type="ECO:0000313" key="7">
    <source>
        <dbReference type="EMBL" id="MDM4017474.1"/>
    </source>
</evidence>
<dbReference type="PANTHER" id="PTHR43014">
    <property type="entry name" value="MERCURIC REDUCTASE"/>
    <property type="match status" value="1"/>
</dbReference>
<proteinExistence type="inferred from homology"/>
<gene>
    <name evidence="7" type="ORF">QTN89_18640</name>
</gene>
<dbReference type="RefSeq" id="WP_289164939.1">
    <property type="nucleotide sequence ID" value="NZ_JASZZN010000014.1"/>
</dbReference>
<comment type="cofactor">
    <cofactor evidence="1">
        <name>FAD</name>
        <dbReference type="ChEBI" id="CHEBI:57692"/>
    </cofactor>
</comment>
<evidence type="ECO:0000256" key="1">
    <source>
        <dbReference type="ARBA" id="ARBA00001974"/>
    </source>
</evidence>
<protein>
    <submittedName>
        <fullName evidence="7">NAD(P)/FAD-dependent oxidoreductase</fullName>
        <ecNumber evidence="7">1.-.-.-</ecNumber>
    </submittedName>
</protein>
<evidence type="ECO:0000256" key="4">
    <source>
        <dbReference type="ARBA" id="ARBA00022827"/>
    </source>
</evidence>
<dbReference type="InterPro" id="IPR004099">
    <property type="entry name" value="Pyr_nucl-diS_OxRdtase_dimer"/>
</dbReference>
<dbReference type="SUPFAM" id="SSF55424">
    <property type="entry name" value="FAD/NAD-linked reductases, dimerisation (C-terminal) domain"/>
    <property type="match status" value="1"/>
</dbReference>
<evidence type="ECO:0000259" key="6">
    <source>
        <dbReference type="Pfam" id="PF07992"/>
    </source>
</evidence>
<accession>A0ABT7PLT4</accession>
<reference evidence="7 8" key="1">
    <citation type="submission" date="2023-06" db="EMBL/GenBank/DDBJ databases">
        <title>Roseiconus lacunae JC819 isolated from Gulf of Mannar region, Tamil Nadu.</title>
        <authorList>
            <person name="Pk S."/>
            <person name="Ch S."/>
            <person name="Ch V.R."/>
        </authorList>
    </citation>
    <scope>NUCLEOTIDE SEQUENCE [LARGE SCALE GENOMIC DNA]</scope>
    <source>
        <strain evidence="7 8">JC819</strain>
    </source>
</reference>
<keyword evidence="4" id="KW-0274">FAD</keyword>
<sequence length="474" mass="52018">MNAATTFTSPYQERTKSQFDLIVIGSGPAAKTIAREAVQSKRSVALVENREFGGTCALRGCNPKKVFTNAALLFDQISFDEGKRFEHQKLELNWQELLSYKRQFTEPVAKHTEEKLNDQGVATFHGQASFVDRQTVEVHPSKNDPASVDPARRIHAKRFAICVGAAPRPLSFPGSGWIINSDEFLEQTHLPRRVLFVGGGYISMEFGHVARSYGSDVTIVEQGDRLLSGFDHDMVDQLVAWSKQKGIRFRTECKIQAIKKQSGNSFLVHFKNNQPIEVDLVVHGAGRIPNLDRLNLSAAEIKFTKRGIAVDSSLRSTSHDGVFAGGDCANNGAPMLTPIANEDAYVIGKNVFADQPTHRANYRGIAAVAFTCPPIATVGMTEEEASEQGIEFDIHTKDTSTWGSVRKAGLTCAGYKILVEKSSGLIVGAHLLGVGSEDQVNLFALAIRHQIPAKELKAMPFAYPTFTADIKRMV</sequence>
<keyword evidence="7" id="KW-0560">Oxidoreductase</keyword>
<dbReference type="Pfam" id="PF07992">
    <property type="entry name" value="Pyr_redox_2"/>
    <property type="match status" value="1"/>
</dbReference>
<dbReference type="Gene3D" id="3.50.50.60">
    <property type="entry name" value="FAD/NAD(P)-binding domain"/>
    <property type="match status" value="2"/>
</dbReference>
<dbReference type="InterPro" id="IPR001100">
    <property type="entry name" value="Pyr_nuc-diS_OxRdtase"/>
</dbReference>
<evidence type="ECO:0000259" key="5">
    <source>
        <dbReference type="Pfam" id="PF02852"/>
    </source>
</evidence>
<comment type="similarity">
    <text evidence="2">Belongs to the class-I pyridine nucleotide-disulfide oxidoreductase family.</text>
</comment>
<dbReference type="PANTHER" id="PTHR43014:SF5">
    <property type="entry name" value="GLUTATHIONE REDUCTASE (NADPH)"/>
    <property type="match status" value="1"/>
</dbReference>
<keyword evidence="8" id="KW-1185">Reference proteome</keyword>
<dbReference type="Gene3D" id="3.30.390.30">
    <property type="match status" value="1"/>
</dbReference>
<feature type="domain" description="FAD/NAD(P)-binding" evidence="6">
    <location>
        <begin position="19"/>
        <end position="343"/>
    </location>
</feature>
<evidence type="ECO:0000313" key="8">
    <source>
        <dbReference type="Proteomes" id="UP001239462"/>
    </source>
</evidence>
<dbReference type="EC" id="1.-.-.-" evidence="7"/>
<dbReference type="InterPro" id="IPR016156">
    <property type="entry name" value="FAD/NAD-linked_Rdtase_dimer_sf"/>
</dbReference>
<dbReference type="InterPro" id="IPR036188">
    <property type="entry name" value="FAD/NAD-bd_sf"/>
</dbReference>
<dbReference type="EMBL" id="JASZZN010000014">
    <property type="protein sequence ID" value="MDM4017474.1"/>
    <property type="molecule type" value="Genomic_DNA"/>
</dbReference>
<dbReference type="PIRSF" id="PIRSF000350">
    <property type="entry name" value="Mercury_reductase_MerA"/>
    <property type="match status" value="1"/>
</dbReference>
<dbReference type="PRINTS" id="PR00411">
    <property type="entry name" value="PNDRDTASEI"/>
</dbReference>
<dbReference type="Pfam" id="PF02852">
    <property type="entry name" value="Pyr_redox_dim"/>
    <property type="match status" value="1"/>
</dbReference>
<evidence type="ECO:0000256" key="2">
    <source>
        <dbReference type="ARBA" id="ARBA00007532"/>
    </source>
</evidence>